<dbReference type="InterPro" id="IPR053144">
    <property type="entry name" value="Acetyltransferase_Butenolide"/>
</dbReference>
<comment type="caution">
    <text evidence="2">The sequence shown here is derived from an EMBL/GenBank/DDBJ whole genome shotgun (WGS) entry which is preliminary data.</text>
</comment>
<organism evidence="2 3">
    <name type="scientific">Flagellimonas allohymeniacidonis</name>
    <dbReference type="NCBI Taxonomy" id="2517819"/>
    <lineage>
        <taxon>Bacteria</taxon>
        <taxon>Pseudomonadati</taxon>
        <taxon>Bacteroidota</taxon>
        <taxon>Flavobacteriia</taxon>
        <taxon>Flavobacteriales</taxon>
        <taxon>Flavobacteriaceae</taxon>
        <taxon>Flagellimonas</taxon>
    </lineage>
</organism>
<dbReference type="CDD" id="cd04301">
    <property type="entry name" value="NAT_SF"/>
    <property type="match status" value="1"/>
</dbReference>
<gene>
    <name evidence="2" type="ORF">EW142_02790</name>
</gene>
<dbReference type="InterPro" id="IPR000182">
    <property type="entry name" value="GNAT_dom"/>
</dbReference>
<protein>
    <submittedName>
        <fullName evidence="2">N-acetyltransferase</fullName>
    </submittedName>
</protein>
<keyword evidence="3" id="KW-1185">Reference proteome</keyword>
<name>A0A4Q8QH25_9FLAO</name>
<accession>A0A4Q8QH25</accession>
<proteinExistence type="predicted"/>
<dbReference type="AlphaFoldDB" id="A0A4Q8QH25"/>
<sequence length="136" mass="15334">MKVSISTDKGKMDIGLIHEYLSKQSYWAKGRSYDLVEKSMANSLCFGAFDENDKQIGFARIATDYVVFAWLMDVFVVDDCKGKGIGKQLLQAILEHPNLTPVNGIGLRTEDAHDFYASFGFEEIPKPNTWMLKTKS</sequence>
<dbReference type="OrthoDB" id="3216107at2"/>
<feature type="domain" description="N-acetyltransferase" evidence="1">
    <location>
        <begin position="1"/>
        <end position="136"/>
    </location>
</feature>
<reference evidence="2 3" key="1">
    <citation type="submission" date="2019-02" db="EMBL/GenBank/DDBJ databases">
        <title>Draft genome sequence of Muricauda sp. 176CP4-71.</title>
        <authorList>
            <person name="Park J.-S."/>
        </authorList>
    </citation>
    <scope>NUCLEOTIDE SEQUENCE [LARGE SCALE GENOMIC DNA]</scope>
    <source>
        <strain evidence="2 3">176CP4-71</strain>
    </source>
</reference>
<keyword evidence="2" id="KW-0808">Transferase</keyword>
<dbReference type="PROSITE" id="PS51186">
    <property type="entry name" value="GNAT"/>
    <property type="match status" value="1"/>
</dbReference>
<dbReference type="EMBL" id="SGIU01000001">
    <property type="protein sequence ID" value="TAI49811.1"/>
    <property type="molecule type" value="Genomic_DNA"/>
</dbReference>
<dbReference type="PANTHER" id="PTHR43233:SF1">
    <property type="entry name" value="FAMILY N-ACETYLTRANSFERASE, PUTATIVE (AFU_ORTHOLOGUE AFUA_6G03350)-RELATED"/>
    <property type="match status" value="1"/>
</dbReference>
<evidence type="ECO:0000313" key="2">
    <source>
        <dbReference type="EMBL" id="TAI49811.1"/>
    </source>
</evidence>
<dbReference type="GO" id="GO:0016747">
    <property type="term" value="F:acyltransferase activity, transferring groups other than amino-acyl groups"/>
    <property type="evidence" value="ECO:0007669"/>
    <property type="project" value="InterPro"/>
</dbReference>
<dbReference type="InterPro" id="IPR016181">
    <property type="entry name" value="Acyl_CoA_acyltransferase"/>
</dbReference>
<dbReference type="PANTHER" id="PTHR43233">
    <property type="entry name" value="FAMILY N-ACETYLTRANSFERASE, PUTATIVE (AFU_ORTHOLOGUE AFUA_6G03350)-RELATED"/>
    <property type="match status" value="1"/>
</dbReference>
<evidence type="ECO:0000313" key="3">
    <source>
        <dbReference type="Proteomes" id="UP000291981"/>
    </source>
</evidence>
<dbReference type="SUPFAM" id="SSF55729">
    <property type="entry name" value="Acyl-CoA N-acyltransferases (Nat)"/>
    <property type="match status" value="1"/>
</dbReference>
<dbReference type="Proteomes" id="UP000291981">
    <property type="component" value="Unassembled WGS sequence"/>
</dbReference>
<evidence type="ECO:0000259" key="1">
    <source>
        <dbReference type="PROSITE" id="PS51186"/>
    </source>
</evidence>
<dbReference type="Pfam" id="PF13508">
    <property type="entry name" value="Acetyltransf_7"/>
    <property type="match status" value="1"/>
</dbReference>
<dbReference type="Gene3D" id="3.40.630.30">
    <property type="match status" value="1"/>
</dbReference>